<dbReference type="Pfam" id="PF09533">
    <property type="entry name" value="DUF2380"/>
    <property type="match status" value="1"/>
</dbReference>
<proteinExistence type="predicted"/>
<evidence type="ECO:0000313" key="3">
    <source>
        <dbReference type="Proteomes" id="UP000518300"/>
    </source>
</evidence>
<gene>
    <name evidence="2" type="ORF">HG543_00820</name>
</gene>
<comment type="caution">
    <text evidence="2">The sequence shown here is derived from an EMBL/GenBank/DDBJ whole genome shotgun (WGS) entry which is preliminary data.</text>
</comment>
<dbReference type="InterPro" id="IPR011755">
    <property type="entry name" value="CHP02269_MYXXA"/>
</dbReference>
<dbReference type="AlphaFoldDB" id="A0A848L3Y7"/>
<dbReference type="EMBL" id="JABBJJ010000002">
    <property type="protein sequence ID" value="NMO13414.1"/>
    <property type="molecule type" value="Genomic_DNA"/>
</dbReference>
<evidence type="ECO:0000256" key="1">
    <source>
        <dbReference type="SAM" id="MobiDB-lite"/>
    </source>
</evidence>
<dbReference type="Proteomes" id="UP000518300">
    <property type="component" value="Unassembled WGS sequence"/>
</dbReference>
<accession>A0A848L3Y7</accession>
<feature type="region of interest" description="Disordered" evidence="1">
    <location>
        <begin position="70"/>
        <end position="94"/>
    </location>
</feature>
<protein>
    <submittedName>
        <fullName evidence="2">DUF2380 domain-containing protein</fullName>
    </submittedName>
</protein>
<organism evidence="2 3">
    <name type="scientific">Pyxidicoccus fallax</name>
    <dbReference type="NCBI Taxonomy" id="394095"/>
    <lineage>
        <taxon>Bacteria</taxon>
        <taxon>Pseudomonadati</taxon>
        <taxon>Myxococcota</taxon>
        <taxon>Myxococcia</taxon>
        <taxon>Myxococcales</taxon>
        <taxon>Cystobacterineae</taxon>
        <taxon>Myxococcaceae</taxon>
        <taxon>Pyxidicoccus</taxon>
    </lineage>
</organism>
<sequence length="94" mass="9624">MYRPGVTCAPGCTLGRPIESWRCHAYPCSVAAGDGPGLCLGAACGFYRCEEKLELAGDIELALFPGARPPAPAAPGSGPRRNWGGAGKLPRPGA</sequence>
<reference evidence="2 3" key="1">
    <citation type="submission" date="2020-04" db="EMBL/GenBank/DDBJ databases">
        <title>Draft genome of Pyxidicoccus fallax type strain.</title>
        <authorList>
            <person name="Whitworth D.E."/>
        </authorList>
    </citation>
    <scope>NUCLEOTIDE SEQUENCE [LARGE SCALE GENOMIC DNA]</scope>
    <source>
        <strain evidence="2 3">DSM 14698</strain>
    </source>
</reference>
<name>A0A848L3Y7_9BACT</name>
<keyword evidence="3" id="KW-1185">Reference proteome</keyword>
<evidence type="ECO:0000313" key="2">
    <source>
        <dbReference type="EMBL" id="NMO13414.1"/>
    </source>
</evidence>